<dbReference type="Pfam" id="PF13458">
    <property type="entry name" value="Peripla_BP_6"/>
    <property type="match status" value="1"/>
</dbReference>
<dbReference type="SUPFAM" id="SSF53822">
    <property type="entry name" value="Periplasmic binding protein-like I"/>
    <property type="match status" value="1"/>
</dbReference>
<dbReference type="EMBL" id="CP002198">
    <property type="protein sequence ID" value="ADN17067.1"/>
    <property type="molecule type" value="Genomic_DNA"/>
</dbReference>
<dbReference type="PANTHER" id="PTHR30483:SF6">
    <property type="entry name" value="PERIPLASMIC BINDING PROTEIN OF ABC TRANSPORTER FOR NATURAL AMINO ACIDS"/>
    <property type="match status" value="1"/>
</dbReference>
<dbReference type="STRING" id="497965.Cyan7822_5184"/>
<dbReference type="Gene3D" id="1.25.40.10">
    <property type="entry name" value="Tetratricopeptide repeat domain"/>
    <property type="match status" value="1"/>
</dbReference>
<keyword evidence="3" id="KW-1133">Transmembrane helix</keyword>
<proteinExistence type="inferred from homology"/>
<dbReference type="HOGENOM" id="CLU_038795_0_0_3"/>
<dbReference type="InterPro" id="IPR011990">
    <property type="entry name" value="TPR-like_helical_dom_sf"/>
</dbReference>
<feature type="domain" description="Leucine-binding protein" evidence="4">
    <location>
        <begin position="136"/>
        <end position="454"/>
    </location>
</feature>
<organism evidence="5 6">
    <name type="scientific">Gloeothece verrucosa (strain PCC 7822)</name>
    <name type="common">Cyanothece sp. (strain PCC 7822)</name>
    <dbReference type="NCBI Taxonomy" id="497965"/>
    <lineage>
        <taxon>Bacteria</taxon>
        <taxon>Bacillati</taxon>
        <taxon>Cyanobacteriota</taxon>
        <taxon>Cyanophyceae</taxon>
        <taxon>Oscillatoriophycideae</taxon>
        <taxon>Chroococcales</taxon>
        <taxon>Aphanothecaceae</taxon>
        <taxon>Gloeothece</taxon>
        <taxon>Gloeothece verrucosa</taxon>
    </lineage>
</organism>
<keyword evidence="5" id="KW-0675">Receptor</keyword>
<evidence type="ECO:0000259" key="4">
    <source>
        <dbReference type="Pfam" id="PF13458"/>
    </source>
</evidence>
<dbReference type="InterPro" id="IPR051010">
    <property type="entry name" value="BCAA_transport"/>
</dbReference>
<evidence type="ECO:0000256" key="1">
    <source>
        <dbReference type="ARBA" id="ARBA00010062"/>
    </source>
</evidence>
<dbReference type="RefSeq" id="WP_013325105.1">
    <property type="nucleotide sequence ID" value="NC_014501.1"/>
</dbReference>
<gene>
    <name evidence="5" type="ordered locus">Cyan7822_5184</name>
</gene>
<dbReference type="CDD" id="cd06268">
    <property type="entry name" value="PBP1_ABC_transporter_LIVBP-like"/>
    <property type="match status" value="1"/>
</dbReference>
<reference evidence="6" key="1">
    <citation type="journal article" date="2011" name="MBio">
        <title>Novel metabolic attributes of the genus Cyanothece, comprising a group of unicellular nitrogen-fixing Cyanobacteria.</title>
        <authorList>
            <person name="Bandyopadhyay A."/>
            <person name="Elvitigala T."/>
            <person name="Welsh E."/>
            <person name="Stockel J."/>
            <person name="Liberton M."/>
            <person name="Min H."/>
            <person name="Sherman L.A."/>
            <person name="Pakrasi H.B."/>
        </authorList>
    </citation>
    <scope>NUCLEOTIDE SEQUENCE [LARGE SCALE GENOMIC DNA]</scope>
    <source>
        <strain evidence="6">PCC 7822</strain>
    </source>
</reference>
<dbReference type="InterPro" id="IPR028081">
    <property type="entry name" value="Leu-bd"/>
</dbReference>
<dbReference type="SUPFAM" id="SSF48452">
    <property type="entry name" value="TPR-like"/>
    <property type="match status" value="1"/>
</dbReference>
<evidence type="ECO:0000313" key="6">
    <source>
        <dbReference type="Proteomes" id="UP000008206"/>
    </source>
</evidence>
<dbReference type="OrthoDB" id="446586at2"/>
<dbReference type="eggNOG" id="COG0683">
    <property type="taxonomic scope" value="Bacteria"/>
</dbReference>
<dbReference type="InterPro" id="IPR028082">
    <property type="entry name" value="Peripla_BP_I"/>
</dbReference>
<evidence type="ECO:0000313" key="5">
    <source>
        <dbReference type="EMBL" id="ADN17067.1"/>
    </source>
</evidence>
<accession>E0UKI6</accession>
<evidence type="ECO:0000256" key="2">
    <source>
        <dbReference type="ARBA" id="ARBA00022729"/>
    </source>
</evidence>
<feature type="transmembrane region" description="Helical" evidence="3">
    <location>
        <begin position="7"/>
        <end position="28"/>
    </location>
</feature>
<name>E0UKI6_GLOV7</name>
<dbReference type="Gene3D" id="3.40.50.2300">
    <property type="match status" value="2"/>
</dbReference>
<protein>
    <submittedName>
        <fullName evidence="5">Extracellular ligand-binding receptor</fullName>
    </submittedName>
</protein>
<keyword evidence="2" id="KW-0732">Signal</keyword>
<keyword evidence="3" id="KW-0472">Membrane</keyword>
<sequence length="480" mass="50730">MRQKQQSIQVFLSLFIAGVAIALIVWLLGKLTGTPDTIVPTPIPSTVSPPSSFLNQHLSVGDKILITAHTNPEKEAGVQAFAKGDFVTALKKFEESLKIDRNDPEALIYLNNAKIAYANAKSFEVAVATGIGGNLDTAQEVLRGVAQAQNEVNSSGGINGRPLQIEIVNDEGNENTSKKLAPDLAKDSNILAVIGHGDTKGSLSAAPIYNAQGLVMITPSYGPAKLSQIGEYIFRGSPDSSVTAKALAEYIVQKAHIKNIAICTDSSASASNTASKTTINEFTQAISEAGGKVSNTVCNFGAADFNPNTVMNQAISDGAKGLLIMPQVNKLRPAIELAQANGGRLGLFSHGGLYTYETLNSGRQNFNGLILSAFWHPDADANNPFFKNATALWEAKVNARTASAYDTLQAIIAGLKVAGLKQGNTREELQKALSDPTFSASGAIGKIQFLPSRARQGKPLLIKIAPGSSSGTGYDFVLMR</sequence>
<keyword evidence="6" id="KW-1185">Reference proteome</keyword>
<dbReference type="Proteomes" id="UP000008206">
    <property type="component" value="Chromosome"/>
</dbReference>
<keyword evidence="3" id="KW-0812">Transmembrane</keyword>
<dbReference type="KEGG" id="cyj:Cyan7822_5184"/>
<evidence type="ECO:0000256" key="3">
    <source>
        <dbReference type="SAM" id="Phobius"/>
    </source>
</evidence>
<comment type="similarity">
    <text evidence="1">Belongs to the leucine-binding protein family.</text>
</comment>
<dbReference type="PANTHER" id="PTHR30483">
    <property type="entry name" value="LEUCINE-SPECIFIC-BINDING PROTEIN"/>
    <property type="match status" value="1"/>
</dbReference>
<dbReference type="AlphaFoldDB" id="E0UKI6"/>